<sequence length="41" mass="4536">MQLLRQQLMGFEMLFLAPGSRFKELSGLITEALASSLVTAH</sequence>
<dbReference type="EMBL" id="JACHIG010000017">
    <property type="protein sequence ID" value="MBB5035459.1"/>
    <property type="molecule type" value="Genomic_DNA"/>
</dbReference>
<dbReference type="RefSeq" id="WP_281382155.1">
    <property type="nucleotide sequence ID" value="NZ_JACHIG010000017.1"/>
</dbReference>
<gene>
    <name evidence="1" type="ORF">HNQ65_005070</name>
</gene>
<evidence type="ECO:0000313" key="2">
    <source>
        <dbReference type="Proteomes" id="UP000590740"/>
    </source>
</evidence>
<protein>
    <submittedName>
        <fullName evidence="1">Uncharacterized protein</fullName>
    </submittedName>
</protein>
<dbReference type="Proteomes" id="UP000590740">
    <property type="component" value="Unassembled WGS sequence"/>
</dbReference>
<keyword evidence="2" id="KW-1185">Reference proteome</keyword>
<comment type="caution">
    <text evidence="1">The sequence shown here is derived from an EMBL/GenBank/DDBJ whole genome shotgun (WGS) entry which is preliminary data.</text>
</comment>
<dbReference type="AlphaFoldDB" id="A0A7W7YG10"/>
<reference evidence="1 2" key="1">
    <citation type="submission" date="2020-08" db="EMBL/GenBank/DDBJ databases">
        <title>Genomic Encyclopedia of Type Strains, Phase IV (KMG-IV): sequencing the most valuable type-strain genomes for metagenomic binning, comparative biology and taxonomic classification.</title>
        <authorList>
            <person name="Goeker M."/>
        </authorList>
    </citation>
    <scope>NUCLEOTIDE SEQUENCE [LARGE SCALE GENOMIC DNA]</scope>
    <source>
        <strain evidence="1 2">DSM 12252</strain>
    </source>
</reference>
<proteinExistence type="predicted"/>
<evidence type="ECO:0000313" key="1">
    <source>
        <dbReference type="EMBL" id="MBB5035459.1"/>
    </source>
</evidence>
<name>A0A7W7YG10_9BACT</name>
<accession>A0A7W7YG10</accession>
<organism evidence="1 2">
    <name type="scientific">Prosthecobacter vanneervenii</name>
    <dbReference type="NCBI Taxonomy" id="48466"/>
    <lineage>
        <taxon>Bacteria</taxon>
        <taxon>Pseudomonadati</taxon>
        <taxon>Verrucomicrobiota</taxon>
        <taxon>Verrucomicrobiia</taxon>
        <taxon>Verrucomicrobiales</taxon>
        <taxon>Verrucomicrobiaceae</taxon>
        <taxon>Prosthecobacter</taxon>
    </lineage>
</organism>